<dbReference type="InterPro" id="IPR001647">
    <property type="entry name" value="HTH_TetR"/>
</dbReference>
<evidence type="ECO:0000256" key="2">
    <source>
        <dbReference type="ARBA" id="ARBA00023125"/>
    </source>
</evidence>
<feature type="DNA-binding region" description="H-T-H motif" evidence="4">
    <location>
        <begin position="95"/>
        <end position="114"/>
    </location>
</feature>
<dbReference type="Pfam" id="PF13305">
    <property type="entry name" value="TetR_C_33"/>
    <property type="match status" value="1"/>
</dbReference>
<organism evidence="6 7">
    <name type="scientific">Brevundimonas subvibrioides</name>
    <dbReference type="NCBI Taxonomy" id="74313"/>
    <lineage>
        <taxon>Bacteria</taxon>
        <taxon>Pseudomonadati</taxon>
        <taxon>Pseudomonadota</taxon>
        <taxon>Alphaproteobacteria</taxon>
        <taxon>Caulobacterales</taxon>
        <taxon>Caulobacteraceae</taxon>
        <taxon>Brevundimonas</taxon>
    </lineage>
</organism>
<evidence type="ECO:0000256" key="4">
    <source>
        <dbReference type="PROSITE-ProRule" id="PRU00335"/>
    </source>
</evidence>
<accession>A0A258HL00</accession>
<dbReference type="AlphaFoldDB" id="A0A258HL00"/>
<dbReference type="InterPro" id="IPR025996">
    <property type="entry name" value="MT1864/Rv1816-like_C"/>
</dbReference>
<dbReference type="PANTHER" id="PTHR30055:SF234">
    <property type="entry name" value="HTH-TYPE TRANSCRIPTIONAL REGULATOR BETI"/>
    <property type="match status" value="1"/>
</dbReference>
<evidence type="ECO:0000259" key="5">
    <source>
        <dbReference type="PROSITE" id="PS50977"/>
    </source>
</evidence>
<dbReference type="Proteomes" id="UP000216147">
    <property type="component" value="Unassembled WGS sequence"/>
</dbReference>
<name>A0A258HL00_9CAUL</name>
<evidence type="ECO:0000256" key="3">
    <source>
        <dbReference type="ARBA" id="ARBA00023163"/>
    </source>
</evidence>
<dbReference type="InterPro" id="IPR009057">
    <property type="entry name" value="Homeodomain-like_sf"/>
</dbReference>
<dbReference type="InterPro" id="IPR050109">
    <property type="entry name" value="HTH-type_TetR-like_transc_reg"/>
</dbReference>
<keyword evidence="1" id="KW-0805">Transcription regulation</keyword>
<dbReference type="PANTHER" id="PTHR30055">
    <property type="entry name" value="HTH-TYPE TRANSCRIPTIONAL REGULATOR RUTR"/>
    <property type="match status" value="1"/>
</dbReference>
<dbReference type="SUPFAM" id="SSF46689">
    <property type="entry name" value="Homeodomain-like"/>
    <property type="match status" value="1"/>
</dbReference>
<evidence type="ECO:0000256" key="1">
    <source>
        <dbReference type="ARBA" id="ARBA00023015"/>
    </source>
</evidence>
<protein>
    <submittedName>
        <fullName evidence="6">TetR family transcriptional regulator</fullName>
    </submittedName>
</protein>
<dbReference type="Pfam" id="PF00440">
    <property type="entry name" value="TetR_N"/>
    <property type="match status" value="1"/>
</dbReference>
<proteinExistence type="predicted"/>
<dbReference type="SUPFAM" id="SSF48498">
    <property type="entry name" value="Tetracyclin repressor-like, C-terminal domain"/>
    <property type="match status" value="1"/>
</dbReference>
<dbReference type="PROSITE" id="PS50977">
    <property type="entry name" value="HTH_TETR_2"/>
    <property type="match status" value="1"/>
</dbReference>
<dbReference type="EMBL" id="NCEQ01000007">
    <property type="protein sequence ID" value="OYX56993.1"/>
    <property type="molecule type" value="Genomic_DNA"/>
</dbReference>
<dbReference type="Gene3D" id="1.10.357.10">
    <property type="entry name" value="Tetracycline Repressor, domain 2"/>
    <property type="match status" value="1"/>
</dbReference>
<dbReference type="PRINTS" id="PR00455">
    <property type="entry name" value="HTHTETR"/>
</dbReference>
<evidence type="ECO:0000313" key="6">
    <source>
        <dbReference type="EMBL" id="OYX56993.1"/>
    </source>
</evidence>
<dbReference type="GO" id="GO:0000976">
    <property type="term" value="F:transcription cis-regulatory region binding"/>
    <property type="evidence" value="ECO:0007669"/>
    <property type="project" value="TreeGrafter"/>
</dbReference>
<keyword evidence="2 4" id="KW-0238">DNA-binding</keyword>
<comment type="caution">
    <text evidence="6">The sequence shown here is derived from an EMBL/GenBank/DDBJ whole genome shotgun (WGS) entry which is preliminary data.</text>
</comment>
<gene>
    <name evidence="6" type="ORF">B7Y86_09625</name>
</gene>
<keyword evidence="3" id="KW-0804">Transcription</keyword>
<feature type="domain" description="HTH tetR-type" evidence="5">
    <location>
        <begin position="72"/>
        <end position="132"/>
    </location>
</feature>
<reference evidence="6 7" key="1">
    <citation type="submission" date="2017-03" db="EMBL/GenBank/DDBJ databases">
        <title>Lifting the veil on microbial sulfur biogeochemistry in mining wastewaters.</title>
        <authorList>
            <person name="Kantor R.S."/>
            <person name="Colenbrander Nelson T."/>
            <person name="Marshall S."/>
            <person name="Bennett D."/>
            <person name="Apte S."/>
            <person name="Camacho D."/>
            <person name="Thomas B.C."/>
            <person name="Warren L.A."/>
            <person name="Banfield J.F."/>
        </authorList>
    </citation>
    <scope>NUCLEOTIDE SEQUENCE [LARGE SCALE GENOMIC DNA]</scope>
    <source>
        <strain evidence="6">32-68-21</strain>
    </source>
</reference>
<sequence length="262" mass="28904">MPPPIPSKVNDLSQGCVTGKPLARLRQWRYARSRRALSARRFSFKEFSVPAETVILSTASSRSTRKPKGEGHARRAEILAAAERIFIDVGYEGATIRRIADEVGLSSTALYMHFSEKSEILHEICRLAFARLQAANATVIAEGGPPEVVLRKLMEAYVDFGFENPNAYRLTYLTRPLEARDGAQSAAQMLGGELFRAFESIVEEAAAAGRLRGDARASAQTLWAGSHGVISLMITKPYFEWVDRTLLTRTMLDALFAGLLKA</sequence>
<evidence type="ECO:0000313" key="7">
    <source>
        <dbReference type="Proteomes" id="UP000216147"/>
    </source>
</evidence>
<dbReference type="InterPro" id="IPR036271">
    <property type="entry name" value="Tet_transcr_reg_TetR-rel_C_sf"/>
</dbReference>
<dbReference type="GO" id="GO:0003700">
    <property type="term" value="F:DNA-binding transcription factor activity"/>
    <property type="evidence" value="ECO:0007669"/>
    <property type="project" value="TreeGrafter"/>
</dbReference>